<gene>
    <name evidence="1" type="ORF">BDV40DRAFT_178769</name>
</gene>
<protein>
    <submittedName>
        <fullName evidence="1">Uncharacterized protein</fullName>
    </submittedName>
</protein>
<evidence type="ECO:0000313" key="2">
    <source>
        <dbReference type="Proteomes" id="UP000326950"/>
    </source>
</evidence>
<proteinExistence type="predicted"/>
<keyword evidence="2" id="KW-1185">Reference proteome</keyword>
<dbReference type="AlphaFoldDB" id="A0A5N6UTB3"/>
<accession>A0A5N6UTB3</accession>
<organism evidence="1 2">
    <name type="scientific">Aspergillus tamarii</name>
    <dbReference type="NCBI Taxonomy" id="41984"/>
    <lineage>
        <taxon>Eukaryota</taxon>
        <taxon>Fungi</taxon>
        <taxon>Dikarya</taxon>
        <taxon>Ascomycota</taxon>
        <taxon>Pezizomycotina</taxon>
        <taxon>Eurotiomycetes</taxon>
        <taxon>Eurotiomycetidae</taxon>
        <taxon>Eurotiales</taxon>
        <taxon>Aspergillaceae</taxon>
        <taxon>Aspergillus</taxon>
        <taxon>Aspergillus subgen. Circumdati</taxon>
    </lineage>
</organism>
<evidence type="ECO:0000313" key="1">
    <source>
        <dbReference type="EMBL" id="KAE8161740.1"/>
    </source>
</evidence>
<dbReference type="Proteomes" id="UP000326950">
    <property type="component" value="Unassembled WGS sequence"/>
</dbReference>
<sequence length="167" mass="18959">MAQKIGWLQSTFAYLLHFKLVMQPSDHPGPCRIARIRVIDMGRTPTLPKSNILNHWGRCPADPFRVSSDKRTLDNDSALPIRTPQASIDSKLAWLHCWHHPSAFPFLPLALAFHEMVSRQPRCKNIPSVGRRESKEYISMNSPAKSSKQLVHPDCLYCSFVEGSIII</sequence>
<reference evidence="1 2" key="1">
    <citation type="submission" date="2019-04" db="EMBL/GenBank/DDBJ databases">
        <title>Friends and foes A comparative genomics study of 23 Aspergillus species from section Flavi.</title>
        <authorList>
            <consortium name="DOE Joint Genome Institute"/>
            <person name="Kjaerbolling I."/>
            <person name="Vesth T."/>
            <person name="Frisvad J.C."/>
            <person name="Nybo J.L."/>
            <person name="Theobald S."/>
            <person name="Kildgaard S."/>
            <person name="Isbrandt T."/>
            <person name="Kuo A."/>
            <person name="Sato A."/>
            <person name="Lyhne E.K."/>
            <person name="Kogle M.E."/>
            <person name="Wiebenga A."/>
            <person name="Kun R.S."/>
            <person name="Lubbers R.J."/>
            <person name="Makela M.R."/>
            <person name="Barry K."/>
            <person name="Chovatia M."/>
            <person name="Clum A."/>
            <person name="Daum C."/>
            <person name="Haridas S."/>
            <person name="He G."/>
            <person name="LaButti K."/>
            <person name="Lipzen A."/>
            <person name="Mondo S."/>
            <person name="Riley R."/>
            <person name="Salamov A."/>
            <person name="Simmons B.A."/>
            <person name="Magnuson J.K."/>
            <person name="Henrissat B."/>
            <person name="Mortensen U.H."/>
            <person name="Larsen T.O."/>
            <person name="Devries R.P."/>
            <person name="Grigoriev I.V."/>
            <person name="Machida M."/>
            <person name="Baker S.E."/>
            <person name="Andersen M.R."/>
        </authorList>
    </citation>
    <scope>NUCLEOTIDE SEQUENCE [LARGE SCALE GENOMIC DNA]</scope>
    <source>
        <strain evidence="1 2">CBS 117626</strain>
    </source>
</reference>
<dbReference type="EMBL" id="ML738638">
    <property type="protein sequence ID" value="KAE8161740.1"/>
    <property type="molecule type" value="Genomic_DNA"/>
</dbReference>
<name>A0A5N6UTB3_ASPTM</name>